<organism evidence="2 3">
    <name type="scientific">Pseudonocardia charpentierae</name>
    <dbReference type="NCBI Taxonomy" id="3075545"/>
    <lineage>
        <taxon>Bacteria</taxon>
        <taxon>Bacillati</taxon>
        <taxon>Actinomycetota</taxon>
        <taxon>Actinomycetes</taxon>
        <taxon>Pseudonocardiales</taxon>
        <taxon>Pseudonocardiaceae</taxon>
        <taxon>Pseudonocardia</taxon>
    </lineage>
</organism>
<accession>A0ABU2NHC2</accession>
<evidence type="ECO:0000313" key="2">
    <source>
        <dbReference type="EMBL" id="MDT0352014.1"/>
    </source>
</evidence>
<protein>
    <recommendedName>
        <fullName evidence="1">Aminoglycoside phosphotransferase domain-containing protein</fullName>
    </recommendedName>
</protein>
<dbReference type="InterPro" id="IPR002575">
    <property type="entry name" value="Aminoglycoside_PTrfase"/>
</dbReference>
<reference evidence="3" key="1">
    <citation type="submission" date="2023-07" db="EMBL/GenBank/DDBJ databases">
        <title>30 novel species of actinomycetes from the DSMZ collection.</title>
        <authorList>
            <person name="Nouioui I."/>
        </authorList>
    </citation>
    <scope>NUCLEOTIDE SEQUENCE [LARGE SCALE GENOMIC DNA]</scope>
    <source>
        <strain evidence="3">DSM 45834</strain>
    </source>
</reference>
<dbReference type="Proteomes" id="UP001183202">
    <property type="component" value="Unassembled WGS sequence"/>
</dbReference>
<comment type="caution">
    <text evidence="2">The sequence shown here is derived from an EMBL/GenBank/DDBJ whole genome shotgun (WGS) entry which is preliminary data.</text>
</comment>
<dbReference type="EMBL" id="JAVREJ010000016">
    <property type="protein sequence ID" value="MDT0352014.1"/>
    <property type="molecule type" value="Genomic_DNA"/>
</dbReference>
<proteinExistence type="predicted"/>
<evidence type="ECO:0000313" key="3">
    <source>
        <dbReference type="Proteomes" id="UP001183202"/>
    </source>
</evidence>
<feature type="domain" description="Aminoglycoside phosphotransferase" evidence="1">
    <location>
        <begin position="115"/>
        <end position="302"/>
    </location>
</feature>
<dbReference type="SUPFAM" id="SSF56112">
    <property type="entry name" value="Protein kinase-like (PK-like)"/>
    <property type="match status" value="1"/>
</dbReference>
<dbReference type="Pfam" id="PF01636">
    <property type="entry name" value="APH"/>
    <property type="match status" value="1"/>
</dbReference>
<dbReference type="RefSeq" id="WP_311558523.1">
    <property type="nucleotide sequence ID" value="NZ_JAVREJ010000016.1"/>
</dbReference>
<dbReference type="InterPro" id="IPR011009">
    <property type="entry name" value="Kinase-like_dom_sf"/>
</dbReference>
<gene>
    <name evidence="2" type="ORF">RM445_21015</name>
</gene>
<name>A0ABU2NHC2_9PSEU</name>
<dbReference type="Gene3D" id="3.90.1200.10">
    <property type="match status" value="1"/>
</dbReference>
<keyword evidence="3" id="KW-1185">Reference proteome</keyword>
<sequence>MHDRSVLGPADVDDARLAALAAAALGVADEVELLSSRAEVVAYDIEALTTAGRYRVTGRARHRDGDACFAFFVKVVQSWSRTPAFAFVPEALREFALAAFPFEAEPRVYRSDLADRLPPGLTMPRAYAVVDLDPESTALWLDHVPVVAARWDRTALSRAAHLLGRLAASPQVRPLATVADPGRHRTLRSYAEGRLDLHVVPALHDDGVWRHPVVAAAFDDALRRDLVAAADALPALVAEMEALPHGAAHGDACTRNLLVAADRPELVLIDFGFWGPQPYGFDLGQLLLGEVQLGERPAAALPGEEGACLAAYLAGLRAEGCDVEATVVERGHALQMLLFSALPSLPFELLDGPPTPAAIEIARQRAAAARFILDLVATTATR</sequence>
<evidence type="ECO:0000259" key="1">
    <source>
        <dbReference type="Pfam" id="PF01636"/>
    </source>
</evidence>